<feature type="region of interest" description="Disordered" evidence="1">
    <location>
        <begin position="1"/>
        <end position="98"/>
    </location>
</feature>
<organism evidence="2">
    <name type="scientific">Talaromyces marneffei PM1</name>
    <dbReference type="NCBI Taxonomy" id="1077442"/>
    <lineage>
        <taxon>Eukaryota</taxon>
        <taxon>Fungi</taxon>
        <taxon>Dikarya</taxon>
        <taxon>Ascomycota</taxon>
        <taxon>Pezizomycotina</taxon>
        <taxon>Eurotiomycetes</taxon>
        <taxon>Eurotiomycetidae</taxon>
        <taxon>Eurotiales</taxon>
        <taxon>Trichocomaceae</taxon>
        <taxon>Talaromyces</taxon>
        <taxon>Talaromyces sect. Talaromyces</taxon>
    </lineage>
</organism>
<feature type="compositionally biased region" description="Basic and acidic residues" evidence="1">
    <location>
        <begin position="228"/>
        <end position="255"/>
    </location>
</feature>
<accession>A0A093V9X2</accession>
<comment type="caution">
    <text evidence="2">The sequence shown here is derived from an EMBL/GenBank/DDBJ whole genome shotgun (WGS) entry which is preliminary data.</text>
</comment>
<feature type="compositionally biased region" description="Basic and acidic residues" evidence="1">
    <location>
        <begin position="290"/>
        <end position="299"/>
    </location>
</feature>
<feature type="compositionally biased region" description="Polar residues" evidence="1">
    <location>
        <begin position="384"/>
        <end position="394"/>
    </location>
</feature>
<evidence type="ECO:0000313" key="2">
    <source>
        <dbReference type="EMBL" id="KFX46794.1"/>
    </source>
</evidence>
<dbReference type="EMBL" id="JPOX01000017">
    <property type="protein sequence ID" value="KFX46794.1"/>
    <property type="molecule type" value="Genomic_DNA"/>
</dbReference>
<reference evidence="2" key="2">
    <citation type="journal article" date="2014" name="PLoS Genet.">
        <title>Signature gene expression reveals novel clues to the molecular mechanisms of dimorphic transition in Penicillium marneffei.</title>
        <authorList>
            <person name="Yang E."/>
            <person name="Wang G."/>
            <person name="Cai J."/>
            <person name="Woo P.C."/>
            <person name="Lau S.K."/>
            <person name="Yuen K.-Y."/>
            <person name="Chow W.-N."/>
            <person name="Lin X."/>
        </authorList>
    </citation>
    <scope>NUCLEOTIDE SEQUENCE</scope>
    <source>
        <strain evidence="2">PM1</strain>
    </source>
</reference>
<feature type="region of interest" description="Disordered" evidence="1">
    <location>
        <begin position="357"/>
        <end position="394"/>
    </location>
</feature>
<feature type="compositionally biased region" description="Acidic residues" evidence="1">
    <location>
        <begin position="443"/>
        <end position="454"/>
    </location>
</feature>
<protein>
    <submittedName>
        <fullName evidence="2">Uncharacterized protein</fullName>
    </submittedName>
</protein>
<feature type="compositionally biased region" description="Low complexity" evidence="1">
    <location>
        <begin position="474"/>
        <end position="495"/>
    </location>
</feature>
<dbReference type="eggNOG" id="ENOG502RNWU">
    <property type="taxonomic scope" value="Eukaryota"/>
</dbReference>
<gene>
    <name evidence="2" type="ORF">GQ26_0170710</name>
</gene>
<feature type="region of interest" description="Disordered" evidence="1">
    <location>
        <begin position="416"/>
        <end position="512"/>
    </location>
</feature>
<feature type="compositionally biased region" description="Basic and acidic residues" evidence="1">
    <location>
        <begin position="426"/>
        <end position="442"/>
    </location>
</feature>
<reference key="1">
    <citation type="journal article" date="2014" name="PLoS Genet.">
        <title>Signature Gene Expression Reveals Novel Clues to the Molecular Mechanisms of Dimorphic Transition in Penicillium marneffei.</title>
        <authorList>
            <person name="Yang E."/>
            <person name="Wang G."/>
            <person name="Cai J."/>
            <person name="Woo P.C."/>
            <person name="Lau S.K."/>
            <person name="Yuen K.-Y."/>
            <person name="Chow W.-N."/>
            <person name="Lin X."/>
        </authorList>
    </citation>
    <scope>NUCLEOTIDE SEQUENCE [LARGE SCALE GENOMIC DNA]</scope>
    <source>
        <strain>PM1</strain>
    </source>
</reference>
<sequence length="609" mass="67211">MSPTSPRPRLKRKPAALDLCQKSHHDLGFQLQSPVSSAPSSPPPLSFIKPFSRHVSSSHSFGARRMDPFSARLKKPTQDLASHSRTSSGSTLPSTSAPAFKVKHNGAEFEILNPKSHSSFQFSDNSTYRLSSLLKDMMEEGSPDVSPTHSFISYAIPDDMIRPLSASESAILSEYTSPALSPGLSQSSYSFGALPPLRDVPSSPVSPRSPRTPASTLKQKVSRLFGSSDKHSSPRQEIDLHEKYDHDDYHNERNTPRSPLSNHWETGESVKPVHQPEITAKTTSSEENQDSSHHEELSSRRRPTWGPHSSNRHHTLQDALRQLEPDNNGLGFEDIMRYIDAENGDGIETVEVSDGPLDEKVERPWQPDTWNEPTLVRMPHNRPSDSNLSTNAPSTRASIRPYVERAAAFMAGGGDAFSESSLSDLDEGKHETLNVKVGREKENEEDIKTEDDGEPTVPLRRSISRRARPLSSNPPDLDTPLLFDSSSSSLSLASDTRATPTPPHPTYTLQPMTRISWSPEIPARHPDHRIVRFGDDLATTPAINHRADMAPPPLAPTTATQSAAPRVVTTTTIAPGKKVKKHLLARLQDAFIPYRMSFETFWGSSSVLS</sequence>
<feature type="compositionally biased region" description="Low complexity" evidence="1">
    <location>
        <begin position="199"/>
        <end position="217"/>
    </location>
</feature>
<name>A0A093V9X2_TALMA</name>
<dbReference type="AlphaFoldDB" id="A0A093V9X2"/>
<proteinExistence type="predicted"/>
<feature type="region of interest" description="Disordered" evidence="1">
    <location>
        <begin position="199"/>
        <end position="312"/>
    </location>
</feature>
<feature type="compositionally biased region" description="Polar residues" evidence="1">
    <location>
        <begin position="79"/>
        <end position="97"/>
    </location>
</feature>
<evidence type="ECO:0000256" key="1">
    <source>
        <dbReference type="SAM" id="MobiDB-lite"/>
    </source>
</evidence>
<dbReference type="HOGENOM" id="CLU_029798_0_0_1"/>